<dbReference type="Gene3D" id="1.10.3210.10">
    <property type="entry name" value="Hypothetical protein af1432"/>
    <property type="match status" value="1"/>
</dbReference>
<dbReference type="InterPro" id="IPR021812">
    <property type="entry name" value="DUF3391"/>
</dbReference>
<feature type="region of interest" description="Disordered" evidence="1">
    <location>
        <begin position="475"/>
        <end position="495"/>
    </location>
</feature>
<dbReference type="PANTHER" id="PTHR43155">
    <property type="entry name" value="CYCLIC DI-GMP PHOSPHODIESTERASE PA4108-RELATED"/>
    <property type="match status" value="1"/>
</dbReference>
<feature type="compositionally biased region" description="Polar residues" evidence="1">
    <location>
        <begin position="126"/>
        <end position="136"/>
    </location>
</feature>
<comment type="caution">
    <text evidence="3">The sequence shown here is derived from an EMBL/GenBank/DDBJ whole genome shotgun (WGS) entry which is preliminary data.</text>
</comment>
<feature type="region of interest" description="Disordered" evidence="1">
    <location>
        <begin position="92"/>
        <end position="144"/>
    </location>
</feature>
<evidence type="ECO:0000313" key="4">
    <source>
        <dbReference type="Proteomes" id="UP000807785"/>
    </source>
</evidence>
<dbReference type="Proteomes" id="UP000807785">
    <property type="component" value="Unassembled WGS sequence"/>
</dbReference>
<dbReference type="AlphaFoldDB" id="A0A9D7E234"/>
<name>A0A9D7E234_9PROT</name>
<organism evidence="3 4">
    <name type="scientific">Candidatus Methylophosphatis roskildensis</name>
    <dbReference type="NCBI Taxonomy" id="2899263"/>
    <lineage>
        <taxon>Bacteria</taxon>
        <taxon>Pseudomonadati</taxon>
        <taxon>Pseudomonadota</taxon>
        <taxon>Betaproteobacteria</taxon>
        <taxon>Nitrosomonadales</taxon>
        <taxon>Sterolibacteriaceae</taxon>
        <taxon>Candidatus Methylophosphatis</taxon>
    </lineage>
</organism>
<evidence type="ECO:0000313" key="3">
    <source>
        <dbReference type="EMBL" id="MBK6975163.1"/>
    </source>
</evidence>
<dbReference type="GO" id="GO:0008081">
    <property type="term" value="F:phosphoric diester hydrolase activity"/>
    <property type="evidence" value="ECO:0007669"/>
    <property type="project" value="UniProtKB-ARBA"/>
</dbReference>
<dbReference type="Pfam" id="PF11871">
    <property type="entry name" value="DUF3391"/>
    <property type="match status" value="1"/>
</dbReference>
<accession>A0A9D7E234</accession>
<dbReference type="PANTHER" id="PTHR43155:SF2">
    <property type="entry name" value="CYCLIC DI-GMP PHOSPHODIESTERASE PA4108"/>
    <property type="match status" value="1"/>
</dbReference>
<dbReference type="CDD" id="cd00077">
    <property type="entry name" value="HDc"/>
    <property type="match status" value="1"/>
</dbReference>
<feature type="domain" description="HD-GYP" evidence="2">
    <location>
        <begin position="240"/>
        <end position="436"/>
    </location>
</feature>
<protein>
    <submittedName>
        <fullName evidence="3">HD-GYP domain-containing protein</fullName>
    </submittedName>
</protein>
<dbReference type="SUPFAM" id="SSF109604">
    <property type="entry name" value="HD-domain/PDEase-like"/>
    <property type="match status" value="1"/>
</dbReference>
<sequence>MLEIIAAHDVKLGMFVAELDRPWLGTPFALQGFLVSTLRQIEALRESCSFVSVDRAKSVFTEFSGLPESDWSLASIHGAAAGDWVRSISTPEETVDAPSRRPLPPLISVDNDQAPRPARRAAPRGAQTSNPETPSRTLRPWRAAGSVEVVAGPKRRRSLQLNTQAYADLERVVSEPTAHHFDISHHTVYIDRTTVDEEMLASGAAFGRAQELMIDVGLELSKDKLPQPERIREAVDDLVQSMMRNPDALIWLSKLKRSDNYSYDHSLDVSIHMMAFGRHLGFPPDQLNVLGLAGLLQDVGKTRVPLGLLQQTNPLTPAERVVLRRHVEYGTRILAAHPGIPERVIEVAARHHERHDGSGYPRRLAGQEIGMFGEMAGLVDAYCAMSYDRPYRQGLDNQRVLRKLYAARGKSFSEPLIIEFIQCVGLYPLGTLVELRSGEVGVVVEQNRIRRLKPRVLVLLDKEKTALASPFTLDLKDEPQSEDGSPHRIWRALPAGSHGIDPREFYL</sequence>
<proteinExistence type="predicted"/>
<reference evidence="3" key="1">
    <citation type="submission" date="2020-10" db="EMBL/GenBank/DDBJ databases">
        <title>Connecting structure to function with the recovery of over 1000 high-quality activated sludge metagenome-assembled genomes encoding full-length rRNA genes using long-read sequencing.</title>
        <authorList>
            <person name="Singleton C.M."/>
            <person name="Petriglieri F."/>
            <person name="Kristensen J.M."/>
            <person name="Kirkegaard R.H."/>
            <person name="Michaelsen T.Y."/>
            <person name="Andersen M.H."/>
            <person name="Karst S.M."/>
            <person name="Dueholm M.S."/>
            <person name="Nielsen P.H."/>
            <person name="Albertsen M."/>
        </authorList>
    </citation>
    <scope>NUCLEOTIDE SEQUENCE</scope>
    <source>
        <strain evidence="3">Bjer_18-Q3-R1-45_BAT3C.347</strain>
    </source>
</reference>
<dbReference type="InterPro" id="IPR003607">
    <property type="entry name" value="HD/PDEase_dom"/>
</dbReference>
<dbReference type="Pfam" id="PF13487">
    <property type="entry name" value="HD_5"/>
    <property type="match status" value="1"/>
</dbReference>
<evidence type="ECO:0000256" key="1">
    <source>
        <dbReference type="SAM" id="MobiDB-lite"/>
    </source>
</evidence>
<gene>
    <name evidence="3" type="ORF">IPH26_20230</name>
</gene>
<dbReference type="InterPro" id="IPR037522">
    <property type="entry name" value="HD_GYP_dom"/>
</dbReference>
<evidence type="ECO:0000259" key="2">
    <source>
        <dbReference type="PROSITE" id="PS51832"/>
    </source>
</evidence>
<dbReference type="PROSITE" id="PS51832">
    <property type="entry name" value="HD_GYP"/>
    <property type="match status" value="1"/>
</dbReference>
<dbReference type="EMBL" id="JADJEV010000005">
    <property type="protein sequence ID" value="MBK6975163.1"/>
    <property type="molecule type" value="Genomic_DNA"/>
</dbReference>